<proteinExistence type="predicted"/>
<dbReference type="InterPro" id="IPR003765">
    <property type="entry name" value="NO3_reductase_chaperone_NarJ"/>
</dbReference>
<comment type="caution">
    <text evidence="1">The sequence shown here is derived from an EMBL/GenBank/DDBJ whole genome shotgun (WGS) entry which is preliminary data.</text>
</comment>
<gene>
    <name evidence="1" type="primary">narJ</name>
    <name evidence="1" type="ORF">V3851_13540</name>
</gene>
<sequence>MEDKRIALAVCARMLGYPEEGFHADKDELFAALRTGIGDSGLRRRTERALEPLYGVLLKDLRETYVWTFDWKEKTGLYLTAHELGDSRERGAALILLQHIVRDAGFRPAEGELSDYIPMLLELLAARPDNVHVQALELRLAAAVKEISDHLPEDSPYKGLFGLLLGDVFPPLSEEQIMKLTSKRETADLDELPYPILFGINESPSEQCGFAAYKKYD</sequence>
<dbReference type="NCBIfam" id="TIGR00684">
    <property type="entry name" value="narJ"/>
    <property type="match status" value="1"/>
</dbReference>
<dbReference type="PANTHER" id="PTHR43680:SF2">
    <property type="entry name" value="NITRATE REDUCTASE MOLYBDENUM COFACTOR ASSEMBLY CHAPERONE NARJ"/>
    <property type="match status" value="1"/>
</dbReference>
<dbReference type="EMBL" id="JAZHPZ010000006">
    <property type="protein sequence ID" value="MEF2966860.1"/>
    <property type="molecule type" value="Genomic_DNA"/>
</dbReference>
<dbReference type="Proteomes" id="UP001306950">
    <property type="component" value="Unassembled WGS sequence"/>
</dbReference>
<keyword evidence="2" id="KW-1185">Reference proteome</keyword>
<protein>
    <submittedName>
        <fullName evidence="1">Nitrate reductase molybdenum cofactor assembly chaperone</fullName>
    </submittedName>
</protein>
<organism evidence="1 2">
    <name type="scientific">Paenibacillus haidiansis</name>
    <dbReference type="NCBI Taxonomy" id="1574488"/>
    <lineage>
        <taxon>Bacteria</taxon>
        <taxon>Bacillati</taxon>
        <taxon>Bacillota</taxon>
        <taxon>Bacilli</taxon>
        <taxon>Bacillales</taxon>
        <taxon>Paenibacillaceae</taxon>
        <taxon>Paenibacillus</taxon>
    </lineage>
</organism>
<dbReference type="PANTHER" id="PTHR43680">
    <property type="entry name" value="NITRATE REDUCTASE MOLYBDENUM COFACTOR ASSEMBLY CHAPERONE"/>
    <property type="match status" value="1"/>
</dbReference>
<name>A0ABU7VSV1_9BACL</name>
<accession>A0ABU7VSV1</accession>
<dbReference type="SUPFAM" id="SSF89155">
    <property type="entry name" value="TorD-like"/>
    <property type="match status" value="1"/>
</dbReference>
<dbReference type="InterPro" id="IPR036411">
    <property type="entry name" value="TorD-like_sf"/>
</dbReference>
<reference evidence="1 2" key="1">
    <citation type="submission" date="2024-02" db="EMBL/GenBank/DDBJ databases">
        <title>A nitrogen-fixing paenibacillus bacterium.</title>
        <authorList>
            <person name="Zhang W.L."/>
            <person name="Chen S.F."/>
        </authorList>
    </citation>
    <scope>NUCLEOTIDE SEQUENCE [LARGE SCALE GENOMIC DNA]</scope>
    <source>
        <strain evidence="1 2">M1</strain>
    </source>
</reference>
<dbReference type="RefSeq" id="WP_331847085.1">
    <property type="nucleotide sequence ID" value="NZ_JAZHPZ010000006.1"/>
</dbReference>
<evidence type="ECO:0000313" key="1">
    <source>
        <dbReference type="EMBL" id="MEF2966860.1"/>
    </source>
</evidence>
<evidence type="ECO:0000313" key="2">
    <source>
        <dbReference type="Proteomes" id="UP001306950"/>
    </source>
</evidence>